<dbReference type="RefSeq" id="WP_318102341.1">
    <property type="nucleotide sequence ID" value="NZ_CP137573.1"/>
</dbReference>
<dbReference type="Proteomes" id="UP001301731">
    <property type="component" value="Chromosome"/>
</dbReference>
<accession>A0ABZ0LQ31</accession>
<evidence type="ECO:0000256" key="1">
    <source>
        <dbReference type="SAM" id="SignalP"/>
    </source>
</evidence>
<organism evidence="2 3">
    <name type="scientific">Streptomyces solicathayae</name>
    <dbReference type="NCBI Taxonomy" id="3081768"/>
    <lineage>
        <taxon>Bacteria</taxon>
        <taxon>Bacillati</taxon>
        <taxon>Actinomycetota</taxon>
        <taxon>Actinomycetes</taxon>
        <taxon>Kitasatosporales</taxon>
        <taxon>Streptomycetaceae</taxon>
        <taxon>Streptomyces</taxon>
    </lineage>
</organism>
<keyword evidence="3" id="KW-1185">Reference proteome</keyword>
<protein>
    <submittedName>
        <fullName evidence="2">Peptidase inhibitor family I36 protein</fullName>
    </submittedName>
</protein>
<dbReference type="SUPFAM" id="SSF49695">
    <property type="entry name" value="gamma-Crystallin-like"/>
    <property type="match status" value="1"/>
</dbReference>
<proteinExistence type="predicted"/>
<sequence>MPTAHRFLVLSSVLASALLSSVAPAGSAPSGFDRCPAGHFCLFDGPDGTGLMASFRTGSPDLARQSMDNRASSLADNVPDTVWCIYDERDYAGTEYQRVYPGAAGNFEPEWDDRVSSTRLGECSP</sequence>
<name>A0ABZ0LQ31_9ACTN</name>
<evidence type="ECO:0000313" key="2">
    <source>
        <dbReference type="EMBL" id="WOX21425.1"/>
    </source>
</evidence>
<reference evidence="2 3" key="1">
    <citation type="submission" date="2023-10" db="EMBL/GenBank/DDBJ databases">
        <title>The genome sequence of Streptomyces sp. HUAS YS2.</title>
        <authorList>
            <person name="Mo P."/>
        </authorList>
    </citation>
    <scope>NUCLEOTIDE SEQUENCE [LARGE SCALE GENOMIC DNA]</scope>
    <source>
        <strain evidence="2 3">HUAS YS2</strain>
    </source>
</reference>
<evidence type="ECO:0000313" key="3">
    <source>
        <dbReference type="Proteomes" id="UP001301731"/>
    </source>
</evidence>
<dbReference type="EMBL" id="CP137573">
    <property type="protein sequence ID" value="WOX21425.1"/>
    <property type="molecule type" value="Genomic_DNA"/>
</dbReference>
<dbReference type="Gene3D" id="2.60.20.10">
    <property type="entry name" value="Crystallins"/>
    <property type="match status" value="1"/>
</dbReference>
<dbReference type="Pfam" id="PF03995">
    <property type="entry name" value="Inhibitor_I36"/>
    <property type="match status" value="1"/>
</dbReference>
<dbReference type="InterPro" id="IPR011024">
    <property type="entry name" value="G_crystallin-like"/>
</dbReference>
<gene>
    <name evidence="2" type="ORF">R2D22_08475</name>
</gene>
<feature type="chain" id="PRO_5046252172" evidence="1">
    <location>
        <begin position="26"/>
        <end position="125"/>
    </location>
</feature>
<keyword evidence="1" id="KW-0732">Signal</keyword>
<feature type="signal peptide" evidence="1">
    <location>
        <begin position="1"/>
        <end position="25"/>
    </location>
</feature>